<dbReference type="PANTHER" id="PTHR46558:SF4">
    <property type="entry name" value="DNA-BIDING PHAGE PROTEIN"/>
    <property type="match status" value="1"/>
</dbReference>
<evidence type="ECO:0000313" key="4">
    <source>
        <dbReference type="Proteomes" id="UP001213979"/>
    </source>
</evidence>
<dbReference type="SUPFAM" id="SSF47413">
    <property type="entry name" value="lambda repressor-like DNA-binding domains"/>
    <property type="match status" value="1"/>
</dbReference>
<dbReference type="PANTHER" id="PTHR46558">
    <property type="entry name" value="TRACRIPTIONAL REGULATORY PROTEIN-RELATED-RELATED"/>
    <property type="match status" value="1"/>
</dbReference>
<accession>A0ABT5W7H2</accession>
<feature type="domain" description="HTH cro/C1-type" evidence="2">
    <location>
        <begin position="93"/>
        <end position="149"/>
    </location>
</feature>
<proteinExistence type="predicted"/>
<organism evidence="3 4">
    <name type="scientific">Anoxybacteroides rupiense</name>
    <dbReference type="NCBI Taxonomy" id="311460"/>
    <lineage>
        <taxon>Bacteria</taxon>
        <taxon>Bacillati</taxon>
        <taxon>Bacillota</taxon>
        <taxon>Bacilli</taxon>
        <taxon>Bacillales</taxon>
        <taxon>Anoxybacillaceae</taxon>
        <taxon>Anoxybacteroides</taxon>
    </lineage>
</organism>
<gene>
    <name evidence="3" type="ORF">PNH38_15520</name>
</gene>
<dbReference type="PROSITE" id="PS50943">
    <property type="entry name" value="HTH_CROC1"/>
    <property type="match status" value="1"/>
</dbReference>
<dbReference type="InterPro" id="IPR010982">
    <property type="entry name" value="Lambda_DNA-bd_dom_sf"/>
</dbReference>
<dbReference type="EMBL" id="JAQOTG010000020">
    <property type="protein sequence ID" value="MDE8565267.1"/>
    <property type="molecule type" value="Genomic_DNA"/>
</dbReference>
<dbReference type="InterPro" id="IPR001387">
    <property type="entry name" value="Cro/C1-type_HTH"/>
</dbReference>
<dbReference type="SMART" id="SM00530">
    <property type="entry name" value="HTH_XRE"/>
    <property type="match status" value="1"/>
</dbReference>
<name>A0ABT5W7H2_9BACL</name>
<dbReference type="Pfam" id="PF01381">
    <property type="entry name" value="HTH_3"/>
    <property type="match status" value="1"/>
</dbReference>
<evidence type="ECO:0000256" key="1">
    <source>
        <dbReference type="ARBA" id="ARBA00023125"/>
    </source>
</evidence>
<dbReference type="RefSeq" id="WP_231734683.1">
    <property type="nucleotide sequence ID" value="NZ_JACIDF010000017.1"/>
</dbReference>
<dbReference type="CDD" id="cd00093">
    <property type="entry name" value="HTH_XRE"/>
    <property type="match status" value="1"/>
</dbReference>
<evidence type="ECO:0000313" key="3">
    <source>
        <dbReference type="EMBL" id="MDE8565267.1"/>
    </source>
</evidence>
<dbReference type="Gene3D" id="1.10.260.40">
    <property type="entry name" value="lambda repressor-like DNA-binding domains"/>
    <property type="match status" value="1"/>
</dbReference>
<protein>
    <submittedName>
        <fullName evidence="3">Helix-turn-helix transcriptional regulator</fullName>
    </submittedName>
</protein>
<reference evidence="3 4" key="1">
    <citation type="submission" date="2023-01" db="EMBL/GenBank/DDBJ databases">
        <title>Genome-based reclassification of Anoxybacillus geothermalis as a later heterotypic synonym of Anoxybacillus rupiensis.</title>
        <authorList>
            <person name="Inan Bektas K."/>
            <person name="Canakci S."/>
            <person name="Belduz A.A."/>
            <person name="Guler H.H."/>
        </authorList>
    </citation>
    <scope>NUCLEOTIDE SEQUENCE [LARGE SCALE GENOMIC DNA]</scope>
    <source>
        <strain evidence="3 4">DSM 17127</strain>
    </source>
</reference>
<dbReference type="Proteomes" id="UP001213979">
    <property type="component" value="Unassembled WGS sequence"/>
</dbReference>
<keyword evidence="4" id="KW-1185">Reference proteome</keyword>
<comment type="caution">
    <text evidence="3">The sequence shown here is derived from an EMBL/GenBank/DDBJ whole genome shotgun (WGS) entry which is preliminary data.</text>
</comment>
<sequence>MEELEITELYLRSTIFQKSYCFIILTSSITERQDERILCLLNQHMKVIALLILAFINQLGGKRMSDFFKKYAAIRGEQHVQKLQLEGTIAAQIKTRRKQLNMSQQELADRIGVPKSTIGRIEAGLTSPRIETLFKISQALNTPFIIDGTSRQDHNLHVQV</sequence>
<keyword evidence="1" id="KW-0238">DNA-binding</keyword>
<evidence type="ECO:0000259" key="2">
    <source>
        <dbReference type="PROSITE" id="PS50943"/>
    </source>
</evidence>